<evidence type="ECO:0000259" key="5">
    <source>
        <dbReference type="PROSITE" id="PS50977"/>
    </source>
</evidence>
<dbReference type="SUPFAM" id="SSF48498">
    <property type="entry name" value="Tetracyclin repressor-like, C-terminal domain"/>
    <property type="match status" value="1"/>
</dbReference>
<keyword evidence="1" id="KW-0805">Transcription regulation</keyword>
<dbReference type="Pfam" id="PF13305">
    <property type="entry name" value="TetR_C_33"/>
    <property type="match status" value="1"/>
</dbReference>
<evidence type="ECO:0000256" key="2">
    <source>
        <dbReference type="ARBA" id="ARBA00023125"/>
    </source>
</evidence>
<proteinExistence type="predicted"/>
<dbReference type="InterPro" id="IPR050109">
    <property type="entry name" value="HTH-type_TetR-like_transc_reg"/>
</dbReference>
<dbReference type="InterPro" id="IPR036271">
    <property type="entry name" value="Tet_transcr_reg_TetR-rel_C_sf"/>
</dbReference>
<gene>
    <name evidence="6" type="ORF">GCM10009855_29590</name>
</gene>
<comment type="caution">
    <text evidence="6">The sequence shown here is derived from an EMBL/GenBank/DDBJ whole genome shotgun (WGS) entry which is preliminary data.</text>
</comment>
<feature type="domain" description="HTH tetR-type" evidence="5">
    <location>
        <begin position="15"/>
        <end position="75"/>
    </location>
</feature>
<dbReference type="SUPFAM" id="SSF46689">
    <property type="entry name" value="Homeodomain-like"/>
    <property type="match status" value="1"/>
</dbReference>
<name>A0ABN3HT35_9ACTN</name>
<keyword evidence="2 4" id="KW-0238">DNA-binding</keyword>
<evidence type="ECO:0000256" key="4">
    <source>
        <dbReference type="PROSITE-ProRule" id="PRU00335"/>
    </source>
</evidence>
<accession>A0ABN3HT35</accession>
<dbReference type="InterPro" id="IPR009057">
    <property type="entry name" value="Homeodomain-like_sf"/>
</dbReference>
<evidence type="ECO:0000313" key="6">
    <source>
        <dbReference type="EMBL" id="GAA2387576.1"/>
    </source>
</evidence>
<dbReference type="PANTHER" id="PTHR30055">
    <property type="entry name" value="HTH-TYPE TRANSCRIPTIONAL REGULATOR RUTR"/>
    <property type="match status" value="1"/>
</dbReference>
<feature type="DNA-binding region" description="H-T-H motif" evidence="4">
    <location>
        <begin position="38"/>
        <end position="57"/>
    </location>
</feature>
<dbReference type="Gene3D" id="1.10.357.10">
    <property type="entry name" value="Tetracycline Repressor, domain 2"/>
    <property type="match status" value="1"/>
</dbReference>
<keyword evidence="3" id="KW-0804">Transcription</keyword>
<dbReference type="InterPro" id="IPR025996">
    <property type="entry name" value="MT1864/Rv1816-like_C"/>
</dbReference>
<evidence type="ECO:0000313" key="7">
    <source>
        <dbReference type="Proteomes" id="UP001501170"/>
    </source>
</evidence>
<dbReference type="PANTHER" id="PTHR30055:SF220">
    <property type="entry name" value="TETR-FAMILY REGULATORY PROTEIN"/>
    <property type="match status" value="1"/>
</dbReference>
<organism evidence="6 7">
    <name type="scientific">Gordonia cholesterolivorans</name>
    <dbReference type="NCBI Taxonomy" id="559625"/>
    <lineage>
        <taxon>Bacteria</taxon>
        <taxon>Bacillati</taxon>
        <taxon>Actinomycetota</taxon>
        <taxon>Actinomycetes</taxon>
        <taxon>Mycobacteriales</taxon>
        <taxon>Gordoniaceae</taxon>
        <taxon>Gordonia</taxon>
    </lineage>
</organism>
<dbReference type="InterPro" id="IPR001647">
    <property type="entry name" value="HTH_TetR"/>
</dbReference>
<keyword evidence="7" id="KW-1185">Reference proteome</keyword>
<protein>
    <submittedName>
        <fullName evidence="6">TetR/AcrR family transcriptional regulator</fullName>
    </submittedName>
</protein>
<reference evidence="6 7" key="1">
    <citation type="journal article" date="2019" name="Int. J. Syst. Evol. Microbiol.">
        <title>The Global Catalogue of Microorganisms (GCM) 10K type strain sequencing project: providing services to taxonomists for standard genome sequencing and annotation.</title>
        <authorList>
            <consortium name="The Broad Institute Genomics Platform"/>
            <consortium name="The Broad Institute Genome Sequencing Center for Infectious Disease"/>
            <person name="Wu L."/>
            <person name="Ma J."/>
        </authorList>
    </citation>
    <scope>NUCLEOTIDE SEQUENCE [LARGE SCALE GENOMIC DNA]</scope>
    <source>
        <strain evidence="6 7">JCM 16227</strain>
    </source>
</reference>
<evidence type="ECO:0000256" key="3">
    <source>
        <dbReference type="ARBA" id="ARBA00023163"/>
    </source>
</evidence>
<sequence length="183" mass="19082">MWGAAVDTVNVVDDPSTRARLVAAGVDLVDTAGFGAVGVRSVAARAGVSHGAPRRYFPTLESLLAAIAAEGVADLNAALAPAIANGIGDGAVAYWRFARARPGMFTLIFRHDLLDSAGGRLRETTGGWFSALVEATGDELRAMSCWAAVHGLCVLAATRAPEAFGFEIDESVVRRVAEDRARG</sequence>
<dbReference type="Proteomes" id="UP001501170">
    <property type="component" value="Unassembled WGS sequence"/>
</dbReference>
<dbReference type="EMBL" id="BAAARB010000018">
    <property type="protein sequence ID" value="GAA2387576.1"/>
    <property type="molecule type" value="Genomic_DNA"/>
</dbReference>
<dbReference type="PROSITE" id="PS50977">
    <property type="entry name" value="HTH_TETR_2"/>
    <property type="match status" value="1"/>
</dbReference>
<dbReference type="Pfam" id="PF00440">
    <property type="entry name" value="TetR_N"/>
    <property type="match status" value="1"/>
</dbReference>
<evidence type="ECO:0000256" key="1">
    <source>
        <dbReference type="ARBA" id="ARBA00023015"/>
    </source>
</evidence>